<evidence type="ECO:0000313" key="3">
    <source>
        <dbReference type="EMBL" id="KAL3121073.1"/>
    </source>
</evidence>
<dbReference type="EMBL" id="JBICBT010000200">
    <property type="protein sequence ID" value="KAL3121073.1"/>
    <property type="molecule type" value="Genomic_DNA"/>
</dbReference>
<feature type="domain" description="Domain of unknown function DB" evidence="2">
    <location>
        <begin position="430"/>
        <end position="529"/>
    </location>
</feature>
<reference evidence="3 4" key="1">
    <citation type="submission" date="2024-10" db="EMBL/GenBank/DDBJ databases">
        <authorList>
            <person name="Kim D."/>
        </authorList>
    </citation>
    <scope>NUCLEOTIDE SEQUENCE [LARGE SCALE GENOMIC DNA]</scope>
    <source>
        <strain evidence="3">BH-2024</strain>
    </source>
</reference>
<dbReference type="Proteomes" id="UP001620626">
    <property type="component" value="Unassembled WGS sequence"/>
</dbReference>
<gene>
    <name evidence="3" type="ORF">niasHT_005333</name>
</gene>
<dbReference type="AlphaFoldDB" id="A0ABD2M0N7"/>
<keyword evidence="4" id="KW-1185">Reference proteome</keyword>
<dbReference type="InterPro" id="IPR002602">
    <property type="entry name" value="DB"/>
</dbReference>
<comment type="caution">
    <text evidence="3">The sequence shown here is derived from an EMBL/GenBank/DDBJ whole genome shotgun (WGS) entry which is preliminary data.</text>
</comment>
<dbReference type="Pfam" id="PF01682">
    <property type="entry name" value="DB"/>
    <property type="match status" value="1"/>
</dbReference>
<dbReference type="PANTHER" id="PTHR46705">
    <property type="entry name" value="PROTEIN CBG09805"/>
    <property type="match status" value="1"/>
</dbReference>
<proteinExistence type="predicted"/>
<feature type="region of interest" description="Disordered" evidence="1">
    <location>
        <begin position="126"/>
        <end position="152"/>
    </location>
</feature>
<evidence type="ECO:0000256" key="1">
    <source>
        <dbReference type="SAM" id="MobiDB-lite"/>
    </source>
</evidence>
<dbReference type="PANTHER" id="PTHR46705:SF10">
    <property type="entry name" value="DOMAIN OF UNKNOWN FUNCTION DB DOMAIN-CONTAINING PROTEIN"/>
    <property type="match status" value="1"/>
</dbReference>
<sequence>MLFPPAIAMPMHMAVIFIILEQQASIFGIDQNIRSTISEGALTASNANGLTTFDQLMAHREHFFRTLRRQKHRRMAKKMYEKARDRAERGRVLLSNERGIERSSIILMPIDQPKVLTAETFASGRSRRVKGEAQANGGAHTERKPINGPSAAKRPANLQIATDKHADANANAPQNTVVNGPIFPADYWQLPPALLAARLRRFSKADIVRSLRQNARRMGVDGGKLRAVMRHIEIMRREEAQLLNHRHYQLPERKNHTPSVSFLVDHDSFHRSVDVIDSEKVQSKSPFAANTNSHANFQRNDDGSTKLMAREESDFDLLNPPISAGGAEFKSYRKLYKKGQTYNNYGQTHHPRLLPYQVHHATQTQQLHKQVNTAPREIGFVPSNARRPVSQAPITQIQTAATVPPLPLATVSAAVTVSPLMTPNAKLELCCQKQQLPSTCQQFCNFDTFTQEKLLIALLGSHCPSAQLSKAFDCATSKVDHSECCRQEGIDRIHNGQCMVFCRTHIKTPPNVAGYVSCLSVFGTIKNCYRDHQIKHKNLFGD</sequence>
<evidence type="ECO:0000259" key="2">
    <source>
        <dbReference type="Pfam" id="PF01682"/>
    </source>
</evidence>
<evidence type="ECO:0000313" key="4">
    <source>
        <dbReference type="Proteomes" id="UP001620626"/>
    </source>
</evidence>
<protein>
    <recommendedName>
        <fullName evidence="2">Domain of unknown function DB domain-containing protein</fullName>
    </recommendedName>
</protein>
<accession>A0ABD2M0N7</accession>
<organism evidence="3 4">
    <name type="scientific">Heterodera trifolii</name>
    <dbReference type="NCBI Taxonomy" id="157864"/>
    <lineage>
        <taxon>Eukaryota</taxon>
        <taxon>Metazoa</taxon>
        <taxon>Ecdysozoa</taxon>
        <taxon>Nematoda</taxon>
        <taxon>Chromadorea</taxon>
        <taxon>Rhabditida</taxon>
        <taxon>Tylenchina</taxon>
        <taxon>Tylenchomorpha</taxon>
        <taxon>Tylenchoidea</taxon>
        <taxon>Heteroderidae</taxon>
        <taxon>Heteroderinae</taxon>
        <taxon>Heterodera</taxon>
    </lineage>
</organism>
<name>A0ABD2M0N7_9BILA</name>